<feature type="transmembrane region" description="Helical" evidence="6">
    <location>
        <begin position="316"/>
        <end position="349"/>
    </location>
</feature>
<protein>
    <submittedName>
        <fullName evidence="9">FtsX-like permease family protein</fullName>
    </submittedName>
</protein>
<keyword evidence="5 6" id="KW-0472">Membrane</keyword>
<keyword evidence="4 6" id="KW-1133">Transmembrane helix</keyword>
<evidence type="ECO:0000256" key="1">
    <source>
        <dbReference type="ARBA" id="ARBA00004651"/>
    </source>
</evidence>
<dbReference type="PANTHER" id="PTHR43738">
    <property type="entry name" value="ABC TRANSPORTER, MEMBRANE PROTEIN"/>
    <property type="match status" value="1"/>
</dbReference>
<dbReference type="Pfam" id="PF12704">
    <property type="entry name" value="MacB_PCD"/>
    <property type="match status" value="1"/>
</dbReference>
<evidence type="ECO:0000313" key="9">
    <source>
        <dbReference type="EMBL" id="XBG60630.1"/>
    </source>
</evidence>
<keyword evidence="3 6" id="KW-0812">Transmembrane</keyword>
<proteinExistence type="predicted"/>
<dbReference type="InterPro" id="IPR025857">
    <property type="entry name" value="MacB_PCD"/>
</dbReference>
<dbReference type="Pfam" id="PF02687">
    <property type="entry name" value="FtsX"/>
    <property type="match status" value="1"/>
</dbReference>
<dbReference type="InterPro" id="IPR051125">
    <property type="entry name" value="ABC-4/HrtB_transporter"/>
</dbReference>
<evidence type="ECO:0000259" key="7">
    <source>
        <dbReference type="Pfam" id="PF02687"/>
    </source>
</evidence>
<evidence type="ECO:0000259" key="8">
    <source>
        <dbReference type="Pfam" id="PF12704"/>
    </source>
</evidence>
<dbReference type="PANTHER" id="PTHR43738:SF2">
    <property type="entry name" value="ABC TRANSPORTER PERMEASE"/>
    <property type="match status" value="1"/>
</dbReference>
<comment type="subcellular location">
    <subcellularLocation>
        <location evidence="1">Cell membrane</location>
        <topology evidence="1">Multi-pass membrane protein</topology>
    </subcellularLocation>
</comment>
<dbReference type="EMBL" id="CP157199">
    <property type="protein sequence ID" value="XBG60630.1"/>
    <property type="molecule type" value="Genomic_DNA"/>
</dbReference>
<gene>
    <name evidence="9" type="ORF">ABGB03_12260</name>
</gene>
<reference evidence="9" key="1">
    <citation type="submission" date="2024-05" db="EMBL/GenBank/DDBJ databases">
        <title>Pontimicrobium maritimus sp. nov., isolated form sea water.</title>
        <authorList>
            <person name="Muhammad N."/>
            <person name="Vuong T.Q."/>
            <person name="Han H.L."/>
            <person name="Kim S.-G."/>
        </authorList>
    </citation>
    <scope>NUCLEOTIDE SEQUENCE</scope>
    <source>
        <strain evidence="9">SW4</strain>
    </source>
</reference>
<keyword evidence="2" id="KW-1003">Cell membrane</keyword>
<evidence type="ECO:0000256" key="5">
    <source>
        <dbReference type="ARBA" id="ARBA00023136"/>
    </source>
</evidence>
<dbReference type="RefSeq" id="WP_347922860.1">
    <property type="nucleotide sequence ID" value="NZ_CP157199.1"/>
</dbReference>
<dbReference type="InterPro" id="IPR003838">
    <property type="entry name" value="ABC3_permease_C"/>
</dbReference>
<organism evidence="9">
    <name type="scientific">Pontimicrobium sp. SW4</name>
    <dbReference type="NCBI Taxonomy" id="3153519"/>
    <lineage>
        <taxon>Bacteria</taxon>
        <taxon>Pseudomonadati</taxon>
        <taxon>Bacteroidota</taxon>
        <taxon>Flavobacteriia</taxon>
        <taxon>Flavobacteriales</taxon>
        <taxon>Flavobacteriaceae</taxon>
        <taxon>Pontimicrobium</taxon>
    </lineage>
</organism>
<feature type="domain" description="MacB-like periplasmic core" evidence="8">
    <location>
        <begin position="18"/>
        <end position="201"/>
    </location>
</feature>
<evidence type="ECO:0000256" key="3">
    <source>
        <dbReference type="ARBA" id="ARBA00022692"/>
    </source>
</evidence>
<evidence type="ECO:0000256" key="6">
    <source>
        <dbReference type="SAM" id="Phobius"/>
    </source>
</evidence>
<sequence>MNIVTLSYKNIIAKPLQTFLTVLILSLSIGLLLGVKQLNKVFESQLQQSLNGVDMVVGAKGSPLQLVLSTVLHIDNPTGNISYNEAKKIAENKYIEDAIPVSIGDNYKGYKIVGTSIGFVDLHKTSIETGAMFNTTNEVVIGNAVSENLNLNIGDTLYSSHGMIENAVENHDEHPLKVVGILKPTQNVIDRLILTNLETVWHLHEHEDKNSNHDNHNHDNEDITALLIKFQNKRGLLFLPRSINENTPFQAALPKYQLDKLFKFTAIGTKAITWIALSILLVSGISMFVSLYRMVKERAKELALIRTYGASRNRLILLVFSEGLLVGLFSFFFGVLLATFSLQAIFSLIKDTYKQQIYLLEYHNDILELLLFIFGIIIIATLIAIRPIFKMDISKIISHES</sequence>
<feature type="domain" description="ABC3 transporter permease C-terminal" evidence="7">
    <location>
        <begin position="275"/>
        <end position="392"/>
    </location>
</feature>
<evidence type="ECO:0000256" key="4">
    <source>
        <dbReference type="ARBA" id="ARBA00022989"/>
    </source>
</evidence>
<feature type="transmembrane region" description="Helical" evidence="6">
    <location>
        <begin position="369"/>
        <end position="389"/>
    </location>
</feature>
<dbReference type="GO" id="GO:0005886">
    <property type="term" value="C:plasma membrane"/>
    <property type="evidence" value="ECO:0007669"/>
    <property type="project" value="UniProtKB-SubCell"/>
</dbReference>
<accession>A0AAU7BRJ6</accession>
<evidence type="ECO:0000256" key="2">
    <source>
        <dbReference type="ARBA" id="ARBA00022475"/>
    </source>
</evidence>
<name>A0AAU7BRJ6_9FLAO</name>
<dbReference type="AlphaFoldDB" id="A0AAU7BRJ6"/>
<feature type="transmembrane region" description="Helical" evidence="6">
    <location>
        <begin position="271"/>
        <end position="295"/>
    </location>
</feature>